<feature type="compositionally biased region" description="Low complexity" evidence="2">
    <location>
        <begin position="113"/>
        <end position="137"/>
    </location>
</feature>
<protein>
    <submittedName>
        <fullName evidence="3">Tetratricopeptide repeat protein</fullName>
    </submittedName>
</protein>
<comment type="caution">
    <text evidence="3">The sequence shown here is derived from an EMBL/GenBank/DDBJ whole genome shotgun (WGS) entry which is preliminary data.</text>
</comment>
<dbReference type="Proteomes" id="UP000614714">
    <property type="component" value="Unassembled WGS sequence"/>
</dbReference>
<feature type="repeat" description="TPR" evidence="1">
    <location>
        <begin position="225"/>
        <end position="258"/>
    </location>
</feature>
<sequence length="358" mass="39113">MFFGLFGKKDFRHYQNQGAKHLAAERYADARMDFEEALKLCPAEASHEAAAIRQGLDQACNHLGELNLQEGEHALRAGEMQKAYDHFCLAADLAADPGLKARAHAEAAKLEQPEAQAAAAKPAAAAGKPAAAPAGAGNYKPHSGGSCTTCKGHGDHHHEEPAPMEMSMSEEDQFFLMVQPLPGDLPGRYAELGPKFAKAYLMIHDGNDRDAFPILQEMLLSGENDIVLYEVALIMFRAGQIHESETLLNRALALNPQNAAVYLALVHLFAGGGRYPQAIATVQKMLELDILPDQAQFMLGELHETIGDVDRAMELWTKSLEHPSMAKAAAERMIPILNRQGRSDDVKYLTKKYLKGCC</sequence>
<reference evidence="3 4" key="1">
    <citation type="submission" date="2020-12" db="EMBL/GenBank/DDBJ databases">
        <title>Geomonas sp. Red421, isolated from paddy soil.</title>
        <authorList>
            <person name="Xu Z."/>
            <person name="Zhang Z."/>
            <person name="Masuda Y."/>
            <person name="Itoh H."/>
            <person name="Senoo K."/>
        </authorList>
    </citation>
    <scope>NUCLEOTIDE SEQUENCE [LARGE SCALE GENOMIC DNA]</scope>
    <source>
        <strain evidence="3 4">Red421</strain>
    </source>
</reference>
<dbReference type="EMBL" id="JAEMHL010000003">
    <property type="protein sequence ID" value="MBJ6750331.1"/>
    <property type="molecule type" value="Genomic_DNA"/>
</dbReference>
<dbReference type="RefSeq" id="WP_199388844.1">
    <property type="nucleotide sequence ID" value="NZ_JAEMHL010000003.1"/>
</dbReference>
<evidence type="ECO:0000256" key="1">
    <source>
        <dbReference type="PROSITE-ProRule" id="PRU00339"/>
    </source>
</evidence>
<evidence type="ECO:0000313" key="4">
    <source>
        <dbReference type="Proteomes" id="UP000614714"/>
    </source>
</evidence>
<accession>A0ABS0YDE8</accession>
<feature type="region of interest" description="Disordered" evidence="2">
    <location>
        <begin position="105"/>
        <end position="143"/>
    </location>
</feature>
<evidence type="ECO:0000256" key="2">
    <source>
        <dbReference type="SAM" id="MobiDB-lite"/>
    </source>
</evidence>
<organism evidence="3 4">
    <name type="scientific">Geomonas anaerohicana</name>
    <dbReference type="NCBI Taxonomy" id="2798583"/>
    <lineage>
        <taxon>Bacteria</taxon>
        <taxon>Pseudomonadati</taxon>
        <taxon>Thermodesulfobacteriota</taxon>
        <taxon>Desulfuromonadia</taxon>
        <taxon>Geobacterales</taxon>
        <taxon>Geobacteraceae</taxon>
        <taxon>Geomonas</taxon>
    </lineage>
</organism>
<name>A0ABS0YDE8_9BACT</name>
<dbReference type="SMART" id="SM00028">
    <property type="entry name" value="TPR"/>
    <property type="match status" value="4"/>
</dbReference>
<gene>
    <name evidence="3" type="ORF">JFN91_08910</name>
</gene>
<proteinExistence type="predicted"/>
<dbReference type="InterPro" id="IPR011990">
    <property type="entry name" value="TPR-like_helical_dom_sf"/>
</dbReference>
<keyword evidence="1" id="KW-0802">TPR repeat</keyword>
<evidence type="ECO:0000313" key="3">
    <source>
        <dbReference type="EMBL" id="MBJ6750331.1"/>
    </source>
</evidence>
<dbReference type="Gene3D" id="1.25.40.10">
    <property type="entry name" value="Tetratricopeptide repeat domain"/>
    <property type="match status" value="1"/>
</dbReference>
<dbReference type="SUPFAM" id="SSF48452">
    <property type="entry name" value="TPR-like"/>
    <property type="match status" value="1"/>
</dbReference>
<feature type="repeat" description="TPR" evidence="1">
    <location>
        <begin position="11"/>
        <end position="44"/>
    </location>
</feature>
<dbReference type="InterPro" id="IPR019734">
    <property type="entry name" value="TPR_rpt"/>
</dbReference>
<dbReference type="Pfam" id="PF14559">
    <property type="entry name" value="TPR_19"/>
    <property type="match status" value="1"/>
</dbReference>
<dbReference type="PROSITE" id="PS50005">
    <property type="entry name" value="TPR"/>
    <property type="match status" value="2"/>
</dbReference>
<keyword evidence="4" id="KW-1185">Reference proteome</keyword>